<reference evidence="2" key="1">
    <citation type="submission" date="2021-01" db="EMBL/GenBank/DDBJ databases">
        <title>Caligus Genome Assembly.</title>
        <authorList>
            <person name="Gallardo-Escarate C."/>
        </authorList>
    </citation>
    <scope>NUCLEOTIDE SEQUENCE [LARGE SCALE GENOMIC DNA]</scope>
</reference>
<keyword evidence="2" id="KW-1185">Reference proteome</keyword>
<feature type="non-terminal residue" evidence="1">
    <location>
        <position position="1"/>
    </location>
</feature>
<proteinExistence type="predicted"/>
<evidence type="ECO:0000313" key="2">
    <source>
        <dbReference type="Proteomes" id="UP000595437"/>
    </source>
</evidence>
<accession>A0A7T8HG67</accession>
<sequence>PSNTLLSDVATNKINKVFISFVMGRYNTEKRRTCSNFCRHHYTKRNEGSKIFTITLLFIISRAELITAKRIHVNQQILNDDMKTIRQMLLQTERKKTFRKLFKIDEYNSRLIETQITAINIIKNIEPKSRNIEQIVGQKTASRRNIKRTENNNLERNAPRSRGKRRRNRPFNYIRDLRQQRNYINEPTDIRLNKDSDKDDIFIFEKRIYNNTLHN</sequence>
<dbReference type="EMBL" id="CP045895">
    <property type="protein sequence ID" value="QQP48870.1"/>
    <property type="molecule type" value="Genomic_DNA"/>
</dbReference>
<evidence type="ECO:0000313" key="1">
    <source>
        <dbReference type="EMBL" id="QQP48870.1"/>
    </source>
</evidence>
<organism evidence="1 2">
    <name type="scientific">Caligus rogercresseyi</name>
    <name type="common">Sea louse</name>
    <dbReference type="NCBI Taxonomy" id="217165"/>
    <lineage>
        <taxon>Eukaryota</taxon>
        <taxon>Metazoa</taxon>
        <taxon>Ecdysozoa</taxon>
        <taxon>Arthropoda</taxon>
        <taxon>Crustacea</taxon>
        <taxon>Multicrustacea</taxon>
        <taxon>Hexanauplia</taxon>
        <taxon>Copepoda</taxon>
        <taxon>Siphonostomatoida</taxon>
        <taxon>Caligidae</taxon>
        <taxon>Caligus</taxon>
    </lineage>
</organism>
<gene>
    <name evidence="1" type="ORF">FKW44_009326</name>
</gene>
<dbReference type="Proteomes" id="UP000595437">
    <property type="component" value="Chromosome 6"/>
</dbReference>
<dbReference type="AlphaFoldDB" id="A0A7T8HG67"/>
<protein>
    <submittedName>
        <fullName evidence="1">Uncharacterized protein</fullName>
    </submittedName>
</protein>
<name>A0A7T8HG67_CALRO</name>